<sequence>MKQVLPSFHSFEPENRLSVLRLEIDYQLMTLYDALVAEDSDKITHSKALLNEFRQEWLSLQE</sequence>
<proteinExistence type="predicted"/>
<dbReference type="KEGG" id="ble:BleG1_2387"/>
<keyword evidence="2" id="KW-1185">Reference proteome</keyword>
<reference evidence="1 2" key="1">
    <citation type="journal article" date="2014" name="Gene">
        <title>A comparative genomic analysis of the alkalitolerant soil bacterium Bacillus lehensis G1.</title>
        <authorList>
            <person name="Noor Y.M."/>
            <person name="Samsulrizal N.H."/>
            <person name="Jema'on N.A."/>
            <person name="Low K.O."/>
            <person name="Ramli A.N."/>
            <person name="Alias N.I."/>
            <person name="Damis S.I."/>
            <person name="Fuzi S.F."/>
            <person name="Isa M.N."/>
            <person name="Murad A.M."/>
            <person name="Raih M.F."/>
            <person name="Bakar F.D."/>
            <person name="Najimudin N."/>
            <person name="Mahadi N.M."/>
            <person name="Illias R.M."/>
        </authorList>
    </citation>
    <scope>NUCLEOTIDE SEQUENCE [LARGE SCALE GENOMIC DNA]</scope>
    <source>
        <strain evidence="1 2">G1</strain>
    </source>
</reference>
<evidence type="ECO:0000313" key="2">
    <source>
        <dbReference type="Proteomes" id="UP000027142"/>
    </source>
</evidence>
<dbReference type="EMBL" id="CP003923">
    <property type="protein sequence ID" value="AIC94965.1"/>
    <property type="molecule type" value="Genomic_DNA"/>
</dbReference>
<name>A0A060LYW9_9BACI</name>
<protein>
    <submittedName>
        <fullName evidence="1">Uncharacterized protein</fullName>
    </submittedName>
</protein>
<accession>A0A060LYW9</accession>
<dbReference type="RefSeq" id="WP_038481073.1">
    <property type="nucleotide sequence ID" value="NZ_CP003923.1"/>
</dbReference>
<dbReference type="PATRIC" id="fig|1246626.3.peg.2387"/>
<gene>
    <name evidence="1" type="ORF">BleG1_2387</name>
</gene>
<dbReference type="OrthoDB" id="2828299at2"/>
<dbReference type="STRING" id="1246626.BleG1_2387"/>
<dbReference type="Proteomes" id="UP000027142">
    <property type="component" value="Chromosome"/>
</dbReference>
<dbReference type="HOGENOM" id="CLU_192697_0_0_9"/>
<organism evidence="1 2">
    <name type="scientific">Shouchella lehensis G1</name>
    <dbReference type="NCBI Taxonomy" id="1246626"/>
    <lineage>
        <taxon>Bacteria</taxon>
        <taxon>Bacillati</taxon>
        <taxon>Bacillota</taxon>
        <taxon>Bacilli</taxon>
        <taxon>Bacillales</taxon>
        <taxon>Bacillaceae</taxon>
        <taxon>Shouchella</taxon>
    </lineage>
</organism>
<evidence type="ECO:0000313" key="1">
    <source>
        <dbReference type="EMBL" id="AIC94965.1"/>
    </source>
</evidence>
<dbReference type="AlphaFoldDB" id="A0A060LYW9"/>